<dbReference type="InterPro" id="IPR029063">
    <property type="entry name" value="SAM-dependent_MTases_sf"/>
</dbReference>
<dbReference type="PIRSF" id="PIRSF004553">
    <property type="entry name" value="CHP00095"/>
    <property type="match status" value="1"/>
</dbReference>
<accession>A0A3A9KDR6</accession>
<keyword evidence="5" id="KW-1185">Reference proteome</keyword>
<dbReference type="OrthoDB" id="9803017at2"/>
<dbReference type="NCBIfam" id="TIGR00095">
    <property type="entry name" value="16S rRNA (guanine(966)-N(2))-methyltransferase RsmD"/>
    <property type="match status" value="1"/>
</dbReference>
<dbReference type="PROSITE" id="PS00092">
    <property type="entry name" value="N6_MTASE"/>
    <property type="match status" value="1"/>
</dbReference>
<dbReference type="Pfam" id="PF03602">
    <property type="entry name" value="Cons_hypoth95"/>
    <property type="match status" value="1"/>
</dbReference>
<proteinExistence type="predicted"/>
<dbReference type="GO" id="GO:0008168">
    <property type="term" value="F:methyltransferase activity"/>
    <property type="evidence" value="ECO:0007669"/>
    <property type="project" value="UniProtKB-KW"/>
</dbReference>
<dbReference type="GO" id="GO:0003676">
    <property type="term" value="F:nucleic acid binding"/>
    <property type="evidence" value="ECO:0007669"/>
    <property type="project" value="InterPro"/>
</dbReference>
<gene>
    <name evidence="4" type="primary">rsmD</name>
    <name evidence="4" type="ORF">CR203_02290</name>
</gene>
<dbReference type="InterPro" id="IPR004398">
    <property type="entry name" value="RNA_MeTrfase_RsmD"/>
</dbReference>
<dbReference type="Gene3D" id="3.40.50.150">
    <property type="entry name" value="Vaccinia Virus protein VP39"/>
    <property type="match status" value="1"/>
</dbReference>
<reference evidence="4 5" key="1">
    <citation type="submission" date="2017-10" db="EMBL/GenBank/DDBJ databases">
        <title>Bacillus sp. nov., a halophilic bacterium isolated from a Keqin Lake.</title>
        <authorList>
            <person name="Wang H."/>
        </authorList>
    </citation>
    <scope>NUCLEOTIDE SEQUENCE [LARGE SCALE GENOMIC DNA]</scope>
    <source>
        <strain evidence="4 5">KCTC 13187</strain>
    </source>
</reference>
<name>A0A3A9KDR6_9BACI</name>
<dbReference type="GO" id="GO:0031167">
    <property type="term" value="P:rRNA methylation"/>
    <property type="evidence" value="ECO:0007669"/>
    <property type="project" value="InterPro"/>
</dbReference>
<dbReference type="InterPro" id="IPR002052">
    <property type="entry name" value="DNA_methylase_N6_adenine_CS"/>
</dbReference>
<evidence type="ECO:0000256" key="1">
    <source>
        <dbReference type="ARBA" id="ARBA00022603"/>
    </source>
</evidence>
<feature type="region of interest" description="Disordered" evidence="3">
    <location>
        <begin position="1"/>
        <end position="26"/>
    </location>
</feature>
<dbReference type="EMBL" id="PDOE01000001">
    <property type="protein sequence ID" value="RKL68890.1"/>
    <property type="molecule type" value="Genomic_DNA"/>
</dbReference>
<keyword evidence="1 4" id="KW-0489">Methyltransferase</keyword>
<dbReference type="PANTHER" id="PTHR43542">
    <property type="entry name" value="METHYLTRANSFERASE"/>
    <property type="match status" value="1"/>
</dbReference>
<evidence type="ECO:0000256" key="3">
    <source>
        <dbReference type="SAM" id="MobiDB-lite"/>
    </source>
</evidence>
<keyword evidence="2 4" id="KW-0808">Transferase</keyword>
<dbReference type="PANTHER" id="PTHR43542:SF1">
    <property type="entry name" value="METHYLTRANSFERASE"/>
    <property type="match status" value="1"/>
</dbReference>
<evidence type="ECO:0000313" key="4">
    <source>
        <dbReference type="EMBL" id="RKL68890.1"/>
    </source>
</evidence>
<comment type="caution">
    <text evidence="4">The sequence shown here is derived from an EMBL/GenBank/DDBJ whole genome shotgun (WGS) entry which is preliminary data.</text>
</comment>
<dbReference type="AlphaFoldDB" id="A0A3A9KDR6"/>
<dbReference type="CDD" id="cd02440">
    <property type="entry name" value="AdoMet_MTases"/>
    <property type="match status" value="1"/>
</dbReference>
<dbReference type="Proteomes" id="UP000281498">
    <property type="component" value="Unassembled WGS sequence"/>
</dbReference>
<protein>
    <submittedName>
        <fullName evidence="4">16S rRNA (Guanine(966)-N(2))-methyltransferase RsmD</fullName>
    </submittedName>
</protein>
<evidence type="ECO:0000256" key="2">
    <source>
        <dbReference type="ARBA" id="ARBA00022679"/>
    </source>
</evidence>
<dbReference type="SUPFAM" id="SSF53335">
    <property type="entry name" value="S-adenosyl-L-methionine-dependent methyltransferases"/>
    <property type="match status" value="1"/>
</dbReference>
<evidence type="ECO:0000313" key="5">
    <source>
        <dbReference type="Proteomes" id="UP000281498"/>
    </source>
</evidence>
<sequence length="188" mass="21324">MRVISGNRKGLKLKSVPGQSTRPTSDKVKESIFNMIGPYFDGGMMLDLYAGSGAIGLESLSRGMEKAIFVDRDKKAIETIYRNIELAKAEKESEVFRAEAKRALKAIHKNNRKFDFIFLDPPYAKEQLHMDLAFIDTNNLVQVNGFIVIEHSVQVVMEENLVSFKKVKDEKYGDTNITIFQNISKEEV</sequence>
<organism evidence="4 5">
    <name type="scientific">Salipaludibacillus neizhouensis</name>
    <dbReference type="NCBI Taxonomy" id="885475"/>
    <lineage>
        <taxon>Bacteria</taxon>
        <taxon>Bacillati</taxon>
        <taxon>Bacillota</taxon>
        <taxon>Bacilli</taxon>
        <taxon>Bacillales</taxon>
        <taxon>Bacillaceae</taxon>
    </lineage>
</organism>